<dbReference type="PANTHER" id="PTHR31448">
    <property type="entry name" value="MYOSIN-BINDING PROTEIN 2"/>
    <property type="match status" value="1"/>
</dbReference>
<dbReference type="InterPro" id="IPR007656">
    <property type="entry name" value="GTD-bd"/>
</dbReference>
<gene>
    <name evidence="8" type="ORF">LITE_LOCUS24096</name>
</gene>
<dbReference type="AlphaFoldDB" id="A0AAV0LID8"/>
<evidence type="ECO:0000313" key="8">
    <source>
        <dbReference type="EMBL" id="CAI0433960.1"/>
    </source>
</evidence>
<evidence type="ECO:0000256" key="3">
    <source>
        <dbReference type="ARBA" id="ARBA00022989"/>
    </source>
</evidence>
<keyword evidence="9" id="KW-1185">Reference proteome</keyword>
<evidence type="ECO:0000256" key="2">
    <source>
        <dbReference type="ARBA" id="ARBA00022692"/>
    </source>
</evidence>
<sequence length="873" mass="96467">MGNKVISKHRDIRSALASAVLEWLLISMLLVNAVFTYLISKFAQYCGLQAPCPLCSRLDHILGSSSSKKLKSYWDLVCRSHKLEVSSLVLCHAHNNLVDVHGMCETCLFSFATTNKSNAETYRLLVGKLGEENCDFGDSSSEVDHTSKPQLNCSCCNEPWTSRAAADSQLMMNSSKSIDSEAVAELGQDIPKINDQSCSASSVINDVDPLSHVEYTEVTADSDTECEARGSVHETHPLMGYGSLPASSSIYVVDPLSNVKYTEINADSDAECEAWVPVHETQPLMRDVSVECAPMDPLISSLAGNFTSDPLAHVGYIGVKVDSDAESEGQISDEEEDNSNVSAHETQPLIGDDAALEGVAGEPSEGQVFYKEGDADALADENHLLVDDVSLESLPMEPQGVVPPEVDNLEKLMQPVSATDESPIFESEVLFSSPATNGHDSEELKWQQAENAEPSGIPELICLDNEDPSLFIVRDNHVEKAKIEEEKFISSEYVSPHTDARETIVVETSKSSNFNSIDDMALPLDDVTENVVEQLGESKLPLDLRNERKLDEDDSLSPVEEVVSPVEGLKESNGKRTEEIWQPSATDSEQVQAAATTTDMYPDSNQASSGDNTPNWHNLLDLGDAYKLAITNNGRQLSGLLAAEQWLGKDSSRLSEDLRTLASQLSSGVREQSLSPRVSMSPRVPMSPKLSLNNSEVQMLQKRMSLERNESGLSLDGTLVSEIEGESLVDRLKRQVEHDKKLLGALYKELEEERNASAVAANQAMAMITRLQEEKASLQMEAQQCLRVMEDQAEYDMDALQMMNDLLAEKERVIQDLEAELEFYRSKFPDAEEEEEEDYEIIEEEEEQQQQQQEVPPTDIRVDHQQVNGFRTE</sequence>
<dbReference type="Pfam" id="PF04576">
    <property type="entry name" value="Zein-binding"/>
    <property type="match status" value="1"/>
</dbReference>
<evidence type="ECO:0000256" key="1">
    <source>
        <dbReference type="ARBA" id="ARBA00004167"/>
    </source>
</evidence>
<dbReference type="PROSITE" id="PS51775">
    <property type="entry name" value="GTD_BINDING"/>
    <property type="match status" value="1"/>
</dbReference>
<evidence type="ECO:0000259" key="7">
    <source>
        <dbReference type="PROSITE" id="PS51775"/>
    </source>
</evidence>
<evidence type="ECO:0000256" key="6">
    <source>
        <dbReference type="SAM" id="Phobius"/>
    </source>
</evidence>
<organism evidence="8 9">
    <name type="scientific">Linum tenue</name>
    <dbReference type="NCBI Taxonomy" id="586396"/>
    <lineage>
        <taxon>Eukaryota</taxon>
        <taxon>Viridiplantae</taxon>
        <taxon>Streptophyta</taxon>
        <taxon>Embryophyta</taxon>
        <taxon>Tracheophyta</taxon>
        <taxon>Spermatophyta</taxon>
        <taxon>Magnoliopsida</taxon>
        <taxon>eudicotyledons</taxon>
        <taxon>Gunneridae</taxon>
        <taxon>Pentapetalae</taxon>
        <taxon>rosids</taxon>
        <taxon>fabids</taxon>
        <taxon>Malpighiales</taxon>
        <taxon>Linaceae</taxon>
        <taxon>Linum</taxon>
    </lineage>
</organism>
<feature type="compositionally biased region" description="Acidic residues" evidence="5">
    <location>
        <begin position="831"/>
        <end position="848"/>
    </location>
</feature>
<dbReference type="GO" id="GO:0080115">
    <property type="term" value="F:myosin XI tail binding"/>
    <property type="evidence" value="ECO:0007669"/>
    <property type="project" value="UniProtKB-ARBA"/>
</dbReference>
<accession>A0AAV0LID8</accession>
<keyword evidence="2 6" id="KW-0812">Transmembrane</keyword>
<feature type="transmembrane region" description="Helical" evidence="6">
    <location>
        <begin position="20"/>
        <end position="39"/>
    </location>
</feature>
<comment type="subcellular location">
    <subcellularLocation>
        <location evidence="1">Membrane</location>
        <topology evidence="1">Single-pass membrane protein</topology>
    </subcellularLocation>
</comment>
<evidence type="ECO:0000313" key="9">
    <source>
        <dbReference type="Proteomes" id="UP001154282"/>
    </source>
</evidence>
<dbReference type="Proteomes" id="UP001154282">
    <property type="component" value="Unassembled WGS sequence"/>
</dbReference>
<evidence type="ECO:0000256" key="5">
    <source>
        <dbReference type="SAM" id="MobiDB-lite"/>
    </source>
</evidence>
<feature type="region of interest" description="Disordered" evidence="5">
    <location>
        <begin position="666"/>
        <end position="690"/>
    </location>
</feature>
<name>A0AAV0LID8_9ROSI</name>
<comment type="caution">
    <text evidence="8">The sequence shown here is derived from an EMBL/GenBank/DDBJ whole genome shotgun (WGS) entry which is preliminary data.</text>
</comment>
<feature type="region of interest" description="Disordered" evidence="5">
    <location>
        <begin position="551"/>
        <end position="593"/>
    </location>
</feature>
<keyword evidence="3 6" id="KW-1133">Transmembrane helix</keyword>
<evidence type="ECO:0000256" key="4">
    <source>
        <dbReference type="ARBA" id="ARBA00023136"/>
    </source>
</evidence>
<proteinExistence type="predicted"/>
<feature type="compositionally biased region" description="Polar residues" evidence="5">
    <location>
        <begin position="666"/>
        <end position="678"/>
    </location>
</feature>
<protein>
    <recommendedName>
        <fullName evidence="7">GTD-binding domain-containing protein</fullName>
    </recommendedName>
</protein>
<dbReference type="EMBL" id="CAMGYJ010000006">
    <property type="protein sequence ID" value="CAI0433960.1"/>
    <property type="molecule type" value="Genomic_DNA"/>
</dbReference>
<keyword evidence="4 6" id="KW-0472">Membrane</keyword>
<feature type="region of interest" description="Disordered" evidence="5">
    <location>
        <begin position="825"/>
        <end position="873"/>
    </location>
</feature>
<dbReference type="GO" id="GO:0016020">
    <property type="term" value="C:membrane"/>
    <property type="evidence" value="ECO:0007669"/>
    <property type="project" value="UniProtKB-SubCell"/>
</dbReference>
<feature type="compositionally biased region" description="Basic and acidic residues" evidence="5">
    <location>
        <begin position="568"/>
        <end position="579"/>
    </location>
</feature>
<reference evidence="8" key="1">
    <citation type="submission" date="2022-08" db="EMBL/GenBank/DDBJ databases">
        <authorList>
            <person name="Gutierrez-Valencia J."/>
        </authorList>
    </citation>
    <scope>NUCLEOTIDE SEQUENCE</scope>
</reference>
<feature type="compositionally biased region" description="Low complexity" evidence="5">
    <location>
        <begin position="556"/>
        <end position="567"/>
    </location>
</feature>
<dbReference type="PANTHER" id="PTHR31448:SF32">
    <property type="entry name" value="MYOSIN-BINDING PROTEIN 1"/>
    <property type="match status" value="1"/>
</dbReference>
<feature type="compositionally biased region" description="Polar residues" evidence="5">
    <location>
        <begin position="583"/>
        <end position="593"/>
    </location>
</feature>
<feature type="domain" description="GTD-binding" evidence="7">
    <location>
        <begin position="727"/>
        <end position="825"/>
    </location>
</feature>
<dbReference type="InterPro" id="IPR039306">
    <property type="entry name" value="MYOB"/>
</dbReference>